<evidence type="ECO:0000256" key="8">
    <source>
        <dbReference type="ARBA" id="ARBA00022737"/>
    </source>
</evidence>
<dbReference type="PROSITE" id="PS50089">
    <property type="entry name" value="ZF_RING_2"/>
    <property type="match status" value="1"/>
</dbReference>
<dbReference type="FunFam" id="3.30.40.10:FF:000137">
    <property type="entry name" value="RanBP-type and C3HC4-type zinc finger-containing protein 1"/>
    <property type="match status" value="1"/>
</dbReference>
<keyword evidence="13 17" id="KW-0472">Membrane</keyword>
<dbReference type="SMART" id="SM00184">
    <property type="entry name" value="RING"/>
    <property type="match status" value="2"/>
</dbReference>
<dbReference type="InterPro" id="IPR044066">
    <property type="entry name" value="TRIAD_supradom"/>
</dbReference>
<feature type="compositionally biased region" description="Polar residues" evidence="16">
    <location>
        <begin position="97"/>
        <end position="116"/>
    </location>
</feature>
<evidence type="ECO:0000256" key="1">
    <source>
        <dbReference type="ARBA" id="ARBA00001798"/>
    </source>
</evidence>
<proteinExistence type="inferred from homology"/>
<evidence type="ECO:0000256" key="16">
    <source>
        <dbReference type="SAM" id="MobiDB-lite"/>
    </source>
</evidence>
<keyword evidence="10" id="KW-0833">Ubl conjugation pathway</keyword>
<evidence type="ECO:0000256" key="17">
    <source>
        <dbReference type="SAM" id="Phobius"/>
    </source>
</evidence>
<dbReference type="CDD" id="cd20338">
    <property type="entry name" value="BRcat_RBR_RNF19"/>
    <property type="match status" value="1"/>
</dbReference>
<comment type="catalytic activity">
    <reaction evidence="1">
        <text>[E2 ubiquitin-conjugating enzyme]-S-ubiquitinyl-L-cysteine + [acceptor protein]-L-lysine = [E2 ubiquitin-conjugating enzyme]-L-cysteine + [acceptor protein]-N(6)-ubiquitinyl-L-lysine.</text>
        <dbReference type="EC" id="2.3.2.31"/>
    </reaction>
</comment>
<dbReference type="EC" id="2.3.2.31" evidence="4"/>
<dbReference type="FunFam" id="2.20.25.20:FF:000004">
    <property type="entry name" value="RBR-type E3 ubiquitin transferase"/>
    <property type="match status" value="1"/>
</dbReference>
<reference evidence="20" key="1">
    <citation type="submission" date="2023-07" db="EMBL/GenBank/DDBJ databases">
        <authorList>
            <consortium name="CYATHOMIX"/>
        </authorList>
    </citation>
    <scope>NUCLEOTIDE SEQUENCE</scope>
    <source>
        <strain evidence="20">N/A</strain>
    </source>
</reference>
<evidence type="ECO:0000256" key="5">
    <source>
        <dbReference type="ARBA" id="ARBA00022679"/>
    </source>
</evidence>
<evidence type="ECO:0000256" key="3">
    <source>
        <dbReference type="ARBA" id="ARBA00004906"/>
    </source>
</evidence>
<keyword evidence="21" id="KW-1185">Reference proteome</keyword>
<evidence type="ECO:0000259" key="18">
    <source>
        <dbReference type="PROSITE" id="PS50089"/>
    </source>
</evidence>
<evidence type="ECO:0000256" key="4">
    <source>
        <dbReference type="ARBA" id="ARBA00012251"/>
    </source>
</evidence>
<evidence type="ECO:0000256" key="12">
    <source>
        <dbReference type="ARBA" id="ARBA00022989"/>
    </source>
</evidence>
<dbReference type="Pfam" id="PF22191">
    <property type="entry name" value="IBR_1"/>
    <property type="match status" value="1"/>
</dbReference>
<name>A0AA36HFD4_CYLNA</name>
<evidence type="ECO:0000256" key="15">
    <source>
        <dbReference type="PROSITE-ProRule" id="PRU00175"/>
    </source>
</evidence>
<evidence type="ECO:0000256" key="6">
    <source>
        <dbReference type="ARBA" id="ARBA00022692"/>
    </source>
</evidence>
<dbReference type="Proteomes" id="UP001176961">
    <property type="component" value="Unassembled WGS sequence"/>
</dbReference>
<evidence type="ECO:0000256" key="7">
    <source>
        <dbReference type="ARBA" id="ARBA00022723"/>
    </source>
</evidence>
<feature type="transmembrane region" description="Helical" evidence="17">
    <location>
        <begin position="398"/>
        <end position="431"/>
    </location>
</feature>
<gene>
    <name evidence="20" type="ORF">CYNAS_LOCUS21581</name>
</gene>
<dbReference type="Gene3D" id="1.20.120.1750">
    <property type="match status" value="1"/>
</dbReference>
<dbReference type="GO" id="GO:0008270">
    <property type="term" value="F:zinc ion binding"/>
    <property type="evidence" value="ECO:0007669"/>
    <property type="project" value="UniProtKB-KW"/>
</dbReference>
<comment type="subcellular location">
    <subcellularLocation>
        <location evidence="2">Membrane</location>
        <topology evidence="2">Multi-pass membrane protein</topology>
    </subcellularLocation>
</comment>
<dbReference type="AlphaFoldDB" id="A0AA36HFD4"/>
<keyword evidence="9 15" id="KW-0863">Zinc-finger</keyword>
<feature type="region of interest" description="Disordered" evidence="16">
    <location>
        <begin position="74"/>
        <end position="116"/>
    </location>
</feature>
<dbReference type="GO" id="GO:0016020">
    <property type="term" value="C:membrane"/>
    <property type="evidence" value="ECO:0007669"/>
    <property type="project" value="UniProtKB-SubCell"/>
</dbReference>
<protein>
    <recommendedName>
        <fullName evidence="4">RBR-type E3 ubiquitin transferase</fullName>
        <ecNumber evidence="4">2.3.2.31</ecNumber>
    </recommendedName>
</protein>
<evidence type="ECO:0000259" key="19">
    <source>
        <dbReference type="PROSITE" id="PS51873"/>
    </source>
</evidence>
<keyword evidence="7" id="KW-0479">Metal-binding</keyword>
<keyword evidence="6 17" id="KW-0812">Transmembrane</keyword>
<evidence type="ECO:0000313" key="20">
    <source>
        <dbReference type="EMBL" id="CAJ0609598.1"/>
    </source>
</evidence>
<dbReference type="GO" id="GO:0016567">
    <property type="term" value="P:protein ubiquitination"/>
    <property type="evidence" value="ECO:0007669"/>
    <property type="project" value="InterPro"/>
</dbReference>
<dbReference type="InterPro" id="IPR031127">
    <property type="entry name" value="E3_UB_ligase_RBR"/>
</dbReference>
<dbReference type="SMART" id="SM00647">
    <property type="entry name" value="IBR"/>
    <property type="match status" value="2"/>
</dbReference>
<keyword evidence="5" id="KW-0808">Transferase</keyword>
<keyword evidence="11" id="KW-0862">Zinc</keyword>
<dbReference type="Gene3D" id="3.30.40.10">
    <property type="entry name" value="Zinc/RING finger domain, C3HC4 (zinc finger)"/>
    <property type="match status" value="1"/>
</dbReference>
<feature type="domain" description="RING-type" evidence="18">
    <location>
        <begin position="170"/>
        <end position="217"/>
    </location>
</feature>
<sequence>MNKKGLCPLVECSETVEVVEQDATDPAQDVAHATHSGYHPKRPDVQAQLGTELFSTQRKRKGSRLSLTSLLSLTTNQNRQSKDRQRSEWSYEEPSKAMSSISSTDLRSNESTNLGTNRRNLSIDVNLCQDDDTGGRGAVLPLSDSRMQAAERVDMSNKKKQVRGSKILECPLCCMRQPSSNFPRLICCQHRSCRLCLMQYVEMEIMENRVEVSCPECAAHLHPLDIKALAGGRTDLIEKYEQFSVRRYLMTEPDARWCPAPDCGYAVIATSCAACPQLKCERASCGTLFCYHCKGVWHPSQTCDEARRQRGAPTLRSARRITSSSLDIQLKPGDIKACPRCHTYIVKMDDGSCNHMVCAMCSAEFCWLCLKEISDLHYLSPTGCTFWGKKPWTRKKKLLWQLGTLIGAPVGIAIIAGLSIPGIIFGVPVFVGRKVHQRLAHHSNARRRLLTAACVVGSLFISPVLAVMAVGVGVPIMLAYVYGVVPLSLCRNGGCGISEPNTQTDALNDEDLWTLASHQDKSQLLSEMDRPDGSSLVAELSLQSGISGGIQHHVRLAVNDIRRRTSVDSGVNSLCERINYEEASTRAMAGSHYHYDDKSVRTFYSGHEQISYSDEAASTKALAGSVLDSKSLSESTGARILASHHDHATDDVQTYTCATPSTSSTEHKSYVDETPTLSAQRRRSDRIRVVVAYPRAELDPFKILHCVCNRSKKMVKIALGVSNNDAKKIETLFCLHEVEFVTGRQKTTNSQHGSLPPFGTSDHNKFLKKKASALGRYFARVNCARTLSFPLSLIFPISLQFAKIYDWFDKNRYHCSSGVPQETNLKANESCSNVVLAFFALPQFVLLSFGAMLSANSIQNEMHVSIETAPTARRRRSAGVGSALRREPQTCVDVEKRITIDSYLCTMYRSVSARATTKSLSSSSTENKVGTHDAAENCYSA</sequence>
<dbReference type="EMBL" id="CATQJL010000326">
    <property type="protein sequence ID" value="CAJ0609598.1"/>
    <property type="molecule type" value="Genomic_DNA"/>
</dbReference>
<dbReference type="PANTHER" id="PTHR11685">
    <property type="entry name" value="RBR FAMILY RING FINGER AND IBR DOMAIN-CONTAINING"/>
    <property type="match status" value="1"/>
</dbReference>
<evidence type="ECO:0000256" key="10">
    <source>
        <dbReference type="ARBA" id="ARBA00022786"/>
    </source>
</evidence>
<evidence type="ECO:0000256" key="9">
    <source>
        <dbReference type="ARBA" id="ARBA00022771"/>
    </source>
</evidence>
<evidence type="ECO:0000256" key="14">
    <source>
        <dbReference type="ARBA" id="ARBA00061087"/>
    </source>
</evidence>
<evidence type="ECO:0000256" key="2">
    <source>
        <dbReference type="ARBA" id="ARBA00004141"/>
    </source>
</evidence>
<feature type="transmembrane region" description="Helical" evidence="17">
    <location>
        <begin position="452"/>
        <end position="482"/>
    </location>
</feature>
<dbReference type="CDD" id="cd20355">
    <property type="entry name" value="Rcat_RBR_RNF19"/>
    <property type="match status" value="1"/>
</dbReference>
<organism evidence="20 21">
    <name type="scientific">Cylicocyclus nassatus</name>
    <name type="common">Nematode worm</name>
    <dbReference type="NCBI Taxonomy" id="53992"/>
    <lineage>
        <taxon>Eukaryota</taxon>
        <taxon>Metazoa</taxon>
        <taxon>Ecdysozoa</taxon>
        <taxon>Nematoda</taxon>
        <taxon>Chromadorea</taxon>
        <taxon>Rhabditida</taxon>
        <taxon>Rhabditina</taxon>
        <taxon>Rhabditomorpha</taxon>
        <taxon>Strongyloidea</taxon>
        <taxon>Strongylidae</taxon>
        <taxon>Cylicocyclus</taxon>
    </lineage>
</organism>
<evidence type="ECO:0000256" key="13">
    <source>
        <dbReference type="ARBA" id="ARBA00023136"/>
    </source>
</evidence>
<feature type="compositionally biased region" description="Basic and acidic residues" evidence="16">
    <location>
        <begin position="80"/>
        <end position="95"/>
    </location>
</feature>
<comment type="similarity">
    <text evidence="14">Belongs to the RBR family. RNF19 subfamily.</text>
</comment>
<dbReference type="InterPro" id="IPR002867">
    <property type="entry name" value="IBR_dom"/>
</dbReference>
<dbReference type="SUPFAM" id="SSF57850">
    <property type="entry name" value="RING/U-box"/>
    <property type="match status" value="3"/>
</dbReference>
<comment type="pathway">
    <text evidence="3">Protein modification; protein ubiquitination.</text>
</comment>
<keyword evidence="8" id="KW-0677">Repeat</keyword>
<dbReference type="Gene3D" id="2.20.25.20">
    <property type="match status" value="1"/>
</dbReference>
<dbReference type="PROSITE" id="PS51873">
    <property type="entry name" value="TRIAD"/>
    <property type="match status" value="1"/>
</dbReference>
<dbReference type="InterPro" id="IPR013083">
    <property type="entry name" value="Znf_RING/FYVE/PHD"/>
</dbReference>
<feature type="domain" description="RING-type" evidence="19">
    <location>
        <begin position="166"/>
        <end position="388"/>
    </location>
</feature>
<dbReference type="GO" id="GO:0061630">
    <property type="term" value="F:ubiquitin protein ligase activity"/>
    <property type="evidence" value="ECO:0007669"/>
    <property type="project" value="UniProtKB-EC"/>
</dbReference>
<evidence type="ECO:0000256" key="11">
    <source>
        <dbReference type="ARBA" id="ARBA00022833"/>
    </source>
</evidence>
<accession>A0AA36HFD4</accession>
<dbReference type="InterPro" id="IPR001841">
    <property type="entry name" value="Znf_RING"/>
</dbReference>
<comment type="caution">
    <text evidence="20">The sequence shown here is derived from an EMBL/GenBank/DDBJ whole genome shotgun (WGS) entry which is preliminary data.</text>
</comment>
<dbReference type="FunFam" id="1.20.120.1750:FF:000001">
    <property type="entry name" value="RBR-type E3 ubiquitin transferase"/>
    <property type="match status" value="1"/>
</dbReference>
<dbReference type="Pfam" id="PF01485">
    <property type="entry name" value="IBR"/>
    <property type="match status" value="1"/>
</dbReference>
<keyword evidence="12 17" id="KW-1133">Transmembrane helix</keyword>
<evidence type="ECO:0000313" key="21">
    <source>
        <dbReference type="Proteomes" id="UP001176961"/>
    </source>
</evidence>